<comment type="cofactor">
    <cofactor evidence="6">
        <name>Mn(2+)</name>
        <dbReference type="ChEBI" id="CHEBI:29035"/>
    </cofactor>
    <text evidence="6">Binds 2 manganese ions.</text>
</comment>
<dbReference type="GO" id="GO:0008973">
    <property type="term" value="F:phosphopentomutase activity"/>
    <property type="evidence" value="ECO:0007669"/>
    <property type="project" value="UniProtKB-UniRule"/>
</dbReference>
<dbReference type="AlphaFoldDB" id="A0A9X2JT71"/>
<dbReference type="InterPro" id="IPR017850">
    <property type="entry name" value="Alkaline_phosphatase_core_sf"/>
</dbReference>
<gene>
    <name evidence="6" type="primary">deoB</name>
    <name evidence="9" type="ORF">NJR55_13615</name>
</gene>
<dbReference type="NCBIfam" id="NF003766">
    <property type="entry name" value="PRK05362.1"/>
    <property type="match status" value="1"/>
</dbReference>
<evidence type="ECO:0000256" key="7">
    <source>
        <dbReference type="NCBIfam" id="TIGR01696"/>
    </source>
</evidence>
<dbReference type="SUPFAM" id="SSF53649">
    <property type="entry name" value="Alkaline phosphatase-like"/>
    <property type="match status" value="1"/>
</dbReference>
<dbReference type="GO" id="GO:0030145">
    <property type="term" value="F:manganese ion binding"/>
    <property type="evidence" value="ECO:0007669"/>
    <property type="project" value="UniProtKB-UniRule"/>
</dbReference>
<evidence type="ECO:0000313" key="10">
    <source>
        <dbReference type="Proteomes" id="UP001139474"/>
    </source>
</evidence>
<dbReference type="InterPro" id="IPR024052">
    <property type="entry name" value="Phosphopentomutase_DeoB_cap_sf"/>
</dbReference>
<keyword evidence="10" id="KW-1185">Reference proteome</keyword>
<dbReference type="Proteomes" id="UP001139474">
    <property type="component" value="Unassembled WGS sequence"/>
</dbReference>
<dbReference type="EC" id="5.4.2.7" evidence="6 7"/>
<comment type="catalytic activity">
    <reaction evidence="6">
        <text>2-deoxy-alpha-D-ribose 1-phosphate = 2-deoxy-D-ribose 5-phosphate</text>
        <dbReference type="Rhea" id="RHEA:27658"/>
        <dbReference type="ChEBI" id="CHEBI:57259"/>
        <dbReference type="ChEBI" id="CHEBI:62877"/>
        <dbReference type="EC" id="5.4.2.7"/>
    </reaction>
</comment>
<feature type="binding site" evidence="6">
    <location>
        <position position="338"/>
    </location>
    <ligand>
        <name>Mn(2+)</name>
        <dbReference type="ChEBI" id="CHEBI:29035"/>
        <label>1</label>
    </ligand>
</feature>
<dbReference type="PANTHER" id="PTHR21110">
    <property type="entry name" value="PHOSPHOPENTOMUTASE"/>
    <property type="match status" value="1"/>
</dbReference>
<feature type="binding site" evidence="6">
    <location>
        <position position="349"/>
    </location>
    <ligand>
        <name>Mn(2+)</name>
        <dbReference type="ChEBI" id="CHEBI:29035"/>
        <label>2</label>
    </ligand>
</feature>
<sequence>MSRAIVLVLDSFGIGSAPDADKFGDEGADTFGHIAKYRYQQGQPLQLPNLTRLGLTEAHKEATGIYAKGFHEVETHGAYACAAELSSGKDTPSGHWELMGVPVHFEWGYFLNEENSFPDELLAQILKTCELDGYLGNCHASGTEILKQLGEQHIRNGYPIFYTSADSVFQIAAHEEHFGLERLYQVCEKVRALIEPYNIGRVIARPFVGDNADNFERTANRKDYSVLPPKPTVLDKLQNKGGKVIAIGKISDIFAGQGVSESVKASGLNGLLTATLNAMEKAPENTLIFTNLVDFDTLYGHRRDIDGYARELEAFDQWLPVIESAMKPDDVLVLTADHGCDPTWQGTDHTREFIPLLLSGENVLAGSRGKRHSFADLGQTLCRLFDLPAMEEGKAIKLS</sequence>
<comment type="similarity">
    <text evidence="1 6">Belongs to the phosphopentomutase family.</text>
</comment>
<evidence type="ECO:0000256" key="2">
    <source>
        <dbReference type="ARBA" id="ARBA00022490"/>
    </source>
</evidence>
<dbReference type="InterPro" id="IPR006124">
    <property type="entry name" value="Metalloenzyme"/>
</dbReference>
<dbReference type="FunFam" id="3.30.70.1250:FF:000001">
    <property type="entry name" value="Phosphopentomutase"/>
    <property type="match status" value="1"/>
</dbReference>
<keyword evidence="2 6" id="KW-0963">Cytoplasm</keyword>
<comment type="caution">
    <text evidence="9">The sequence shown here is derived from an EMBL/GenBank/DDBJ whole genome shotgun (WGS) entry which is preliminary data.</text>
</comment>
<dbReference type="EMBL" id="JAMZDE010000008">
    <property type="protein sequence ID" value="MCP1340618.1"/>
    <property type="molecule type" value="Genomic_DNA"/>
</dbReference>
<dbReference type="GO" id="GO:0043094">
    <property type="term" value="P:metabolic compound salvage"/>
    <property type="evidence" value="ECO:0007669"/>
    <property type="project" value="UniProtKB-UniRule"/>
</dbReference>
<protein>
    <recommendedName>
        <fullName evidence="6 7">Phosphopentomutase</fullName>
        <ecNumber evidence="6 7">5.4.2.7</ecNumber>
    </recommendedName>
    <alternativeName>
        <fullName evidence="6">Phosphodeoxyribomutase</fullName>
    </alternativeName>
</protein>
<dbReference type="RefSeq" id="WP_253620430.1">
    <property type="nucleotide sequence ID" value="NZ_JAMZDE010000008.1"/>
</dbReference>
<feature type="binding site" evidence="6">
    <location>
        <position position="296"/>
    </location>
    <ligand>
        <name>Mn(2+)</name>
        <dbReference type="ChEBI" id="CHEBI:29035"/>
        <label>2</label>
    </ligand>
</feature>
<evidence type="ECO:0000256" key="5">
    <source>
        <dbReference type="ARBA" id="ARBA00023235"/>
    </source>
</evidence>
<comment type="pathway">
    <text evidence="6">Carbohydrate degradation; 2-deoxy-D-ribose 1-phosphate degradation; D-glyceraldehyde 3-phosphate and acetaldehyde from 2-deoxy-alpha-D-ribose 1-phosphate: step 1/2.</text>
</comment>
<dbReference type="NCBIfam" id="TIGR01696">
    <property type="entry name" value="deoB"/>
    <property type="match status" value="1"/>
</dbReference>
<comment type="function">
    <text evidence="6">Isomerase that catalyzes the conversion of deoxy-ribose 1-phosphate (dRib-1-P) and ribose 1-phosphate (Rib-1-P) to deoxy-ribose 5-phosphate (dRib-5-P) and ribose 5-phosphate (Rib-5-P), respectively.</text>
</comment>
<dbReference type="Pfam" id="PF01676">
    <property type="entry name" value="Metalloenzyme"/>
    <property type="match status" value="1"/>
</dbReference>
<dbReference type="GO" id="GO:0000287">
    <property type="term" value="F:magnesium ion binding"/>
    <property type="evidence" value="ECO:0007669"/>
    <property type="project" value="UniProtKB-UniRule"/>
</dbReference>
<keyword evidence="3 6" id="KW-0479">Metal-binding</keyword>
<evidence type="ECO:0000256" key="1">
    <source>
        <dbReference type="ARBA" id="ARBA00010373"/>
    </source>
</evidence>
<feature type="binding site" evidence="6">
    <location>
        <position position="301"/>
    </location>
    <ligand>
        <name>Mn(2+)</name>
        <dbReference type="ChEBI" id="CHEBI:29035"/>
        <label>2</label>
    </ligand>
</feature>
<dbReference type="GO" id="GO:0005829">
    <property type="term" value="C:cytosol"/>
    <property type="evidence" value="ECO:0007669"/>
    <property type="project" value="TreeGrafter"/>
</dbReference>
<keyword evidence="4 6" id="KW-0464">Manganese</keyword>
<reference evidence="9" key="1">
    <citation type="submission" date="2022-06" db="EMBL/GenBank/DDBJ databases">
        <title>Idiomarina rhizosphaerae M1R2S28.</title>
        <authorList>
            <person name="Sun J.-Q."/>
            <person name="Li L.-F."/>
        </authorList>
    </citation>
    <scope>NUCLEOTIDE SEQUENCE</scope>
    <source>
        <strain evidence="9">M1R2S28</strain>
    </source>
</reference>
<dbReference type="CDD" id="cd16009">
    <property type="entry name" value="PPM"/>
    <property type="match status" value="1"/>
</dbReference>
<proteinExistence type="inferred from homology"/>
<evidence type="ECO:0000256" key="3">
    <source>
        <dbReference type="ARBA" id="ARBA00022723"/>
    </source>
</evidence>
<dbReference type="InterPro" id="IPR010045">
    <property type="entry name" value="DeoB"/>
</dbReference>
<keyword evidence="5 6" id="KW-0413">Isomerase</keyword>
<evidence type="ECO:0000313" key="9">
    <source>
        <dbReference type="EMBL" id="MCP1340618.1"/>
    </source>
</evidence>
<feature type="binding site" evidence="6">
    <location>
        <position position="10"/>
    </location>
    <ligand>
        <name>Mn(2+)</name>
        <dbReference type="ChEBI" id="CHEBI:29035"/>
        <label>1</label>
    </ligand>
</feature>
<comment type="catalytic activity">
    <reaction evidence="6">
        <text>alpha-D-ribose 1-phosphate = D-ribose 5-phosphate</text>
        <dbReference type="Rhea" id="RHEA:18793"/>
        <dbReference type="ChEBI" id="CHEBI:57720"/>
        <dbReference type="ChEBI" id="CHEBI:78346"/>
        <dbReference type="EC" id="5.4.2.7"/>
    </reaction>
</comment>
<dbReference type="GO" id="GO:0009117">
    <property type="term" value="P:nucleotide metabolic process"/>
    <property type="evidence" value="ECO:0007669"/>
    <property type="project" value="UniProtKB-UniRule"/>
</dbReference>
<dbReference type="GO" id="GO:0006018">
    <property type="term" value="P:2-deoxyribose 1-phosphate catabolic process"/>
    <property type="evidence" value="ECO:0007669"/>
    <property type="project" value="UniProtKB-UniRule"/>
</dbReference>
<dbReference type="PIRSF" id="PIRSF001491">
    <property type="entry name" value="Ppentomutase"/>
    <property type="match status" value="1"/>
</dbReference>
<dbReference type="SUPFAM" id="SSF143856">
    <property type="entry name" value="DeoB insert domain-like"/>
    <property type="match status" value="1"/>
</dbReference>
<dbReference type="HAMAP" id="MF_00740">
    <property type="entry name" value="Phosphopentomut"/>
    <property type="match status" value="1"/>
</dbReference>
<feature type="domain" description="Metalloenzyme" evidence="8">
    <location>
        <begin position="3"/>
        <end position="387"/>
    </location>
</feature>
<dbReference type="PANTHER" id="PTHR21110:SF0">
    <property type="entry name" value="PHOSPHOPENTOMUTASE"/>
    <property type="match status" value="1"/>
</dbReference>
<comment type="subcellular location">
    <subcellularLocation>
        <location evidence="6">Cytoplasm</location>
    </subcellularLocation>
</comment>
<accession>A0A9X2JT71</accession>
<dbReference type="Gene3D" id="3.40.720.10">
    <property type="entry name" value="Alkaline Phosphatase, subunit A"/>
    <property type="match status" value="1"/>
</dbReference>
<feature type="binding site" evidence="6">
    <location>
        <position position="337"/>
    </location>
    <ligand>
        <name>Mn(2+)</name>
        <dbReference type="ChEBI" id="CHEBI:29035"/>
        <label>1</label>
    </ligand>
</feature>
<evidence type="ECO:0000259" key="8">
    <source>
        <dbReference type="Pfam" id="PF01676"/>
    </source>
</evidence>
<name>A0A9X2JT71_9GAMM</name>
<dbReference type="Gene3D" id="3.30.70.1250">
    <property type="entry name" value="Phosphopentomutase"/>
    <property type="match status" value="1"/>
</dbReference>
<evidence type="ECO:0000256" key="4">
    <source>
        <dbReference type="ARBA" id="ARBA00023211"/>
    </source>
</evidence>
<evidence type="ECO:0000256" key="6">
    <source>
        <dbReference type="HAMAP-Rule" id="MF_00740"/>
    </source>
</evidence>
<organism evidence="9 10">
    <name type="scientific">Idiomarina rhizosphaerae</name>
    <dbReference type="NCBI Taxonomy" id="2961572"/>
    <lineage>
        <taxon>Bacteria</taxon>
        <taxon>Pseudomonadati</taxon>
        <taxon>Pseudomonadota</taxon>
        <taxon>Gammaproteobacteria</taxon>
        <taxon>Alteromonadales</taxon>
        <taxon>Idiomarinaceae</taxon>
        <taxon>Idiomarina</taxon>
    </lineage>
</organism>